<gene>
    <name evidence="2" type="ORF">WA026_002940</name>
</gene>
<protein>
    <submittedName>
        <fullName evidence="2">Uncharacterized protein</fullName>
    </submittedName>
</protein>
<sequence>MSSTDEALISTTCYELSCSSRRKPSYFALSVFFNIILFIFVISLTYYIYILRNQVIAITESQKEVLRILNLTTPKRLKRLAWDIELTVENSNSWGNSPLSFPNGILPHENLCEKISRCKSQLEAVRGPPGPPGLRGLTGLMGQKAIEVLQV</sequence>
<evidence type="ECO:0000313" key="2">
    <source>
        <dbReference type="EMBL" id="KAK9869192.1"/>
    </source>
</evidence>
<dbReference type="AlphaFoldDB" id="A0AAW1TMN5"/>
<dbReference type="EMBL" id="JARQZJ010000001">
    <property type="protein sequence ID" value="KAK9869192.1"/>
    <property type="molecule type" value="Genomic_DNA"/>
</dbReference>
<dbReference type="Proteomes" id="UP001431783">
    <property type="component" value="Unassembled WGS sequence"/>
</dbReference>
<feature type="transmembrane region" description="Helical" evidence="1">
    <location>
        <begin position="26"/>
        <end position="49"/>
    </location>
</feature>
<keyword evidence="1" id="KW-1133">Transmembrane helix</keyword>
<name>A0AAW1TMN5_9CUCU</name>
<proteinExistence type="predicted"/>
<reference evidence="2 3" key="1">
    <citation type="submission" date="2023-03" db="EMBL/GenBank/DDBJ databases">
        <title>Genome insight into feeding habits of ladybird beetles.</title>
        <authorList>
            <person name="Li H.-S."/>
            <person name="Huang Y.-H."/>
            <person name="Pang H."/>
        </authorList>
    </citation>
    <scope>NUCLEOTIDE SEQUENCE [LARGE SCALE GENOMIC DNA]</scope>
    <source>
        <strain evidence="2">SYSU_2023b</strain>
        <tissue evidence="2">Whole body</tissue>
    </source>
</reference>
<organism evidence="2 3">
    <name type="scientific">Henosepilachna vigintioctopunctata</name>
    <dbReference type="NCBI Taxonomy" id="420089"/>
    <lineage>
        <taxon>Eukaryota</taxon>
        <taxon>Metazoa</taxon>
        <taxon>Ecdysozoa</taxon>
        <taxon>Arthropoda</taxon>
        <taxon>Hexapoda</taxon>
        <taxon>Insecta</taxon>
        <taxon>Pterygota</taxon>
        <taxon>Neoptera</taxon>
        <taxon>Endopterygota</taxon>
        <taxon>Coleoptera</taxon>
        <taxon>Polyphaga</taxon>
        <taxon>Cucujiformia</taxon>
        <taxon>Coccinelloidea</taxon>
        <taxon>Coccinellidae</taxon>
        <taxon>Epilachninae</taxon>
        <taxon>Epilachnini</taxon>
        <taxon>Henosepilachna</taxon>
    </lineage>
</organism>
<keyword evidence="3" id="KW-1185">Reference proteome</keyword>
<evidence type="ECO:0000256" key="1">
    <source>
        <dbReference type="SAM" id="Phobius"/>
    </source>
</evidence>
<accession>A0AAW1TMN5</accession>
<comment type="caution">
    <text evidence="2">The sequence shown here is derived from an EMBL/GenBank/DDBJ whole genome shotgun (WGS) entry which is preliminary data.</text>
</comment>
<keyword evidence="1" id="KW-0812">Transmembrane</keyword>
<keyword evidence="1" id="KW-0472">Membrane</keyword>
<evidence type="ECO:0000313" key="3">
    <source>
        <dbReference type="Proteomes" id="UP001431783"/>
    </source>
</evidence>